<dbReference type="InterPro" id="IPR017871">
    <property type="entry name" value="ABC_transporter-like_CS"/>
</dbReference>
<dbReference type="CDD" id="cd03255">
    <property type="entry name" value="ABC_MJ0796_LolCDE_FtsE"/>
    <property type="match status" value="1"/>
</dbReference>
<dbReference type="SUPFAM" id="SSF52540">
    <property type="entry name" value="P-loop containing nucleoside triphosphate hydrolases"/>
    <property type="match status" value="1"/>
</dbReference>
<keyword evidence="1" id="KW-0813">Transport</keyword>
<comment type="caution">
    <text evidence="5">The sequence shown here is derived from an EMBL/GenBank/DDBJ whole genome shotgun (WGS) entry which is preliminary data.</text>
</comment>
<dbReference type="FunFam" id="3.40.50.300:FF:000032">
    <property type="entry name" value="Export ABC transporter ATP-binding protein"/>
    <property type="match status" value="1"/>
</dbReference>
<dbReference type="Proteomes" id="UP000177797">
    <property type="component" value="Unassembled WGS sequence"/>
</dbReference>
<proteinExistence type="predicted"/>
<dbReference type="Gene3D" id="3.40.50.300">
    <property type="entry name" value="P-loop containing nucleotide triphosphate hydrolases"/>
    <property type="match status" value="1"/>
</dbReference>
<evidence type="ECO:0000256" key="3">
    <source>
        <dbReference type="ARBA" id="ARBA00022840"/>
    </source>
</evidence>
<keyword evidence="2" id="KW-0547">Nucleotide-binding</keyword>
<gene>
    <name evidence="5" type="ORF">A2938_01300</name>
</gene>
<evidence type="ECO:0000259" key="4">
    <source>
        <dbReference type="PROSITE" id="PS50893"/>
    </source>
</evidence>
<dbReference type="InterPro" id="IPR003439">
    <property type="entry name" value="ABC_transporter-like_ATP-bd"/>
</dbReference>
<dbReference type="PROSITE" id="PS00211">
    <property type="entry name" value="ABC_TRANSPORTER_1"/>
    <property type="match status" value="1"/>
</dbReference>
<dbReference type="PROSITE" id="PS50893">
    <property type="entry name" value="ABC_TRANSPORTER_2"/>
    <property type="match status" value="1"/>
</dbReference>
<evidence type="ECO:0000313" key="5">
    <source>
        <dbReference type="EMBL" id="OHA34462.1"/>
    </source>
</evidence>
<protein>
    <recommendedName>
        <fullName evidence="4">ABC transporter domain-containing protein</fullName>
    </recommendedName>
</protein>
<dbReference type="AlphaFoldDB" id="A0A1G2NGJ3"/>
<dbReference type="InterPro" id="IPR027417">
    <property type="entry name" value="P-loop_NTPase"/>
</dbReference>
<sequence length="221" mass="24084">MIECKNITKTYESGDSQTSAVKNASFTIRDGEFVAITGPSGSGKSTLMHILGCLDKPTSGAYFLDGKDVAGLSDDELAEIRTQKIGFVFQAFNLLPRATVLRNVELPLVYAGAPAPARAERARDALRRSAFPEKFFNHRSNELSGGMMQRVAIARALVNEPSLILADEPTGNLDTKTGEAVLATLERLHSEHGRTVVLITHEPYVAEHAERIIHIRDGQIV</sequence>
<evidence type="ECO:0000256" key="1">
    <source>
        <dbReference type="ARBA" id="ARBA00022448"/>
    </source>
</evidence>
<dbReference type="GO" id="GO:0016887">
    <property type="term" value="F:ATP hydrolysis activity"/>
    <property type="evidence" value="ECO:0007669"/>
    <property type="project" value="InterPro"/>
</dbReference>
<name>A0A1G2NGJ3_9BACT</name>
<dbReference type="InterPro" id="IPR017911">
    <property type="entry name" value="MacB-like_ATP-bd"/>
</dbReference>
<dbReference type="InterPro" id="IPR003593">
    <property type="entry name" value="AAA+_ATPase"/>
</dbReference>
<dbReference type="GO" id="GO:0005524">
    <property type="term" value="F:ATP binding"/>
    <property type="evidence" value="ECO:0007669"/>
    <property type="project" value="UniProtKB-KW"/>
</dbReference>
<dbReference type="Pfam" id="PF00005">
    <property type="entry name" value="ABC_tran"/>
    <property type="match status" value="1"/>
</dbReference>
<keyword evidence="3" id="KW-0067">ATP-binding</keyword>
<organism evidence="5 6">
    <name type="scientific">Candidatus Taylorbacteria bacterium RIFCSPLOWO2_01_FULL_48_100</name>
    <dbReference type="NCBI Taxonomy" id="1802322"/>
    <lineage>
        <taxon>Bacteria</taxon>
        <taxon>Candidatus Tayloriibacteriota</taxon>
    </lineage>
</organism>
<feature type="domain" description="ABC transporter" evidence="4">
    <location>
        <begin position="2"/>
        <end position="221"/>
    </location>
</feature>
<evidence type="ECO:0000256" key="2">
    <source>
        <dbReference type="ARBA" id="ARBA00022741"/>
    </source>
</evidence>
<accession>A0A1G2NGJ3</accession>
<dbReference type="GO" id="GO:0098796">
    <property type="term" value="C:membrane protein complex"/>
    <property type="evidence" value="ECO:0007669"/>
    <property type="project" value="UniProtKB-ARBA"/>
</dbReference>
<reference evidence="5 6" key="1">
    <citation type="journal article" date="2016" name="Nat. Commun.">
        <title>Thousands of microbial genomes shed light on interconnected biogeochemical processes in an aquifer system.</title>
        <authorList>
            <person name="Anantharaman K."/>
            <person name="Brown C.T."/>
            <person name="Hug L.A."/>
            <person name="Sharon I."/>
            <person name="Castelle C.J."/>
            <person name="Probst A.J."/>
            <person name="Thomas B.C."/>
            <person name="Singh A."/>
            <person name="Wilkins M.J."/>
            <person name="Karaoz U."/>
            <person name="Brodie E.L."/>
            <person name="Williams K.H."/>
            <person name="Hubbard S.S."/>
            <person name="Banfield J.F."/>
        </authorList>
    </citation>
    <scope>NUCLEOTIDE SEQUENCE [LARGE SCALE GENOMIC DNA]</scope>
</reference>
<dbReference type="PANTHER" id="PTHR24220">
    <property type="entry name" value="IMPORT ATP-BINDING PROTEIN"/>
    <property type="match status" value="1"/>
</dbReference>
<dbReference type="EMBL" id="MHSA01000012">
    <property type="protein sequence ID" value="OHA34462.1"/>
    <property type="molecule type" value="Genomic_DNA"/>
</dbReference>
<dbReference type="GO" id="GO:0005886">
    <property type="term" value="C:plasma membrane"/>
    <property type="evidence" value="ECO:0007669"/>
    <property type="project" value="TreeGrafter"/>
</dbReference>
<dbReference type="GO" id="GO:0022857">
    <property type="term" value="F:transmembrane transporter activity"/>
    <property type="evidence" value="ECO:0007669"/>
    <property type="project" value="TreeGrafter"/>
</dbReference>
<evidence type="ECO:0000313" key="6">
    <source>
        <dbReference type="Proteomes" id="UP000177797"/>
    </source>
</evidence>
<dbReference type="InterPro" id="IPR015854">
    <property type="entry name" value="ABC_transpr_LolD-like"/>
</dbReference>
<dbReference type="SMART" id="SM00382">
    <property type="entry name" value="AAA"/>
    <property type="match status" value="1"/>
</dbReference>
<dbReference type="PANTHER" id="PTHR24220:SF86">
    <property type="entry name" value="ABC TRANSPORTER ABCH.1"/>
    <property type="match status" value="1"/>
</dbReference>